<dbReference type="SMART" id="SM01002">
    <property type="entry name" value="AlaDh_PNT_C"/>
    <property type="match status" value="1"/>
</dbReference>
<reference evidence="9" key="1">
    <citation type="submission" date="2018-05" db="EMBL/GenBank/DDBJ databases">
        <authorList>
            <person name="Lanie J.A."/>
            <person name="Ng W.-L."/>
            <person name="Kazmierczak K.M."/>
            <person name="Andrzejewski T.M."/>
            <person name="Davidsen T.M."/>
            <person name="Wayne K.J."/>
            <person name="Tettelin H."/>
            <person name="Glass J.I."/>
            <person name="Rusch D."/>
            <person name="Podicherti R."/>
            <person name="Tsui H.-C.T."/>
            <person name="Winkler M.E."/>
        </authorList>
    </citation>
    <scope>NUCLEOTIDE SEQUENCE</scope>
</reference>
<feature type="domain" description="Alanine dehydrogenase/pyridine nucleotide transhydrogenase N-terminal" evidence="8">
    <location>
        <begin position="4"/>
        <end position="137"/>
    </location>
</feature>
<dbReference type="GO" id="GO:0050661">
    <property type="term" value="F:NADP binding"/>
    <property type="evidence" value="ECO:0007669"/>
    <property type="project" value="TreeGrafter"/>
</dbReference>
<dbReference type="CDD" id="cd05304">
    <property type="entry name" value="Rubrum_tdh"/>
    <property type="match status" value="1"/>
</dbReference>
<keyword evidence="5" id="KW-0520">NAD</keyword>
<dbReference type="Gene3D" id="3.40.50.720">
    <property type="entry name" value="NAD(P)-binding Rossmann-like Domain"/>
    <property type="match status" value="2"/>
</dbReference>
<feature type="domain" description="Alanine dehydrogenase/pyridine nucleotide transhydrogenase NAD(H)-binding" evidence="7">
    <location>
        <begin position="146"/>
        <end position="312"/>
    </location>
</feature>
<dbReference type="AlphaFoldDB" id="A0A381W2J4"/>
<dbReference type="Pfam" id="PF05222">
    <property type="entry name" value="AlaDh_PNT_N"/>
    <property type="match status" value="1"/>
</dbReference>
<evidence type="ECO:0000256" key="2">
    <source>
        <dbReference type="ARBA" id="ARBA00022741"/>
    </source>
</evidence>
<dbReference type="InterPro" id="IPR008143">
    <property type="entry name" value="Ala_DH/PNT_CS2"/>
</dbReference>
<dbReference type="NCBIfam" id="NF006942">
    <property type="entry name" value="PRK09424.1"/>
    <property type="match status" value="1"/>
</dbReference>
<evidence type="ECO:0000256" key="1">
    <source>
        <dbReference type="ARBA" id="ARBA00012943"/>
    </source>
</evidence>
<dbReference type="SUPFAM" id="SSF52283">
    <property type="entry name" value="Formate/glycerate dehydrogenase catalytic domain-like"/>
    <property type="match status" value="1"/>
</dbReference>
<proteinExistence type="predicted"/>
<dbReference type="EC" id="7.1.1.1" evidence="1"/>
<dbReference type="GO" id="GO:0016491">
    <property type="term" value="F:oxidoreductase activity"/>
    <property type="evidence" value="ECO:0007669"/>
    <property type="project" value="InterPro"/>
</dbReference>
<organism evidence="9">
    <name type="scientific">marine metagenome</name>
    <dbReference type="NCBI Taxonomy" id="408172"/>
    <lineage>
        <taxon>unclassified sequences</taxon>
        <taxon>metagenomes</taxon>
        <taxon>ecological metagenomes</taxon>
    </lineage>
</organism>
<dbReference type="Pfam" id="PF01262">
    <property type="entry name" value="AlaDh_PNT_C"/>
    <property type="match status" value="1"/>
</dbReference>
<evidence type="ECO:0000259" key="7">
    <source>
        <dbReference type="SMART" id="SM01002"/>
    </source>
</evidence>
<dbReference type="GO" id="GO:0006740">
    <property type="term" value="P:NADPH regeneration"/>
    <property type="evidence" value="ECO:0007669"/>
    <property type="project" value="TreeGrafter"/>
</dbReference>
<dbReference type="GO" id="GO:0008750">
    <property type="term" value="F:proton-translocating NAD(P)+ transhydrogenase activity"/>
    <property type="evidence" value="ECO:0007669"/>
    <property type="project" value="UniProtKB-EC"/>
</dbReference>
<evidence type="ECO:0000259" key="8">
    <source>
        <dbReference type="SMART" id="SM01003"/>
    </source>
</evidence>
<comment type="catalytic activity">
    <reaction evidence="6">
        <text>NAD(+) + NADPH + H(+)(in) = NADH + NADP(+) + H(+)(out)</text>
        <dbReference type="Rhea" id="RHEA:47992"/>
        <dbReference type="ChEBI" id="CHEBI:15378"/>
        <dbReference type="ChEBI" id="CHEBI:57540"/>
        <dbReference type="ChEBI" id="CHEBI:57783"/>
        <dbReference type="ChEBI" id="CHEBI:57945"/>
        <dbReference type="ChEBI" id="CHEBI:58349"/>
        <dbReference type="EC" id="7.1.1.1"/>
    </reaction>
</comment>
<dbReference type="FunFam" id="3.40.50.720:FF:000188">
    <property type="entry name" value="NAD(P) transhydrogenase alpha subunit 1"/>
    <property type="match status" value="1"/>
</dbReference>
<dbReference type="PANTHER" id="PTHR10160">
    <property type="entry name" value="NAD(P) TRANSHYDROGENASE"/>
    <property type="match status" value="1"/>
</dbReference>
<keyword evidence="2" id="KW-0547">Nucleotide-binding</keyword>
<dbReference type="PROSITE" id="PS00837">
    <property type="entry name" value="ALADH_PNT_2"/>
    <property type="match status" value="1"/>
</dbReference>
<evidence type="ECO:0000256" key="4">
    <source>
        <dbReference type="ARBA" id="ARBA00022967"/>
    </source>
</evidence>
<sequence length="367" mass="39624">VIISILKEEDSNEQRVASTPDSIILLQRLGAAILIETGAGDLSGYSDELYKSVGAKITNRSDCLKSDICLCVRMPNQDDINHMKNGSILIGILNPYENKKYFDNLKSNKITSCCMELIPRISRAQSMDVLSSQANLAGYRSVIDAAEKFGKAFPMMMTAAGRVNPAKVMILGVGVAGLQAIATAKRLGAVVSATDVRIATKEQVESLGGKFIMVEDEESREAETVGGYAKEMSDQYKQKQAKLIAETLSKQDIVISTALIPGRPAPVLITEEMVNSMAQGSVIVDLAVEAGGNCPLSKIGEVVVHNGVKILGYANVPGRVAKDASSLYAKNIVNFLYLMINKEEKKIDIDWNDEIINAVVLSHNGNI</sequence>
<dbReference type="InterPro" id="IPR007886">
    <property type="entry name" value="AlaDH/PNT_N"/>
</dbReference>
<evidence type="ECO:0000313" key="9">
    <source>
        <dbReference type="EMBL" id="SVA46694.1"/>
    </source>
</evidence>
<feature type="non-terminal residue" evidence="9">
    <location>
        <position position="1"/>
    </location>
</feature>
<dbReference type="SUPFAM" id="SSF51735">
    <property type="entry name" value="NAD(P)-binding Rossmann-fold domains"/>
    <property type="match status" value="1"/>
</dbReference>
<dbReference type="InterPro" id="IPR036291">
    <property type="entry name" value="NAD(P)-bd_dom_sf"/>
</dbReference>
<keyword evidence="3" id="KW-0521">NADP</keyword>
<protein>
    <recommendedName>
        <fullName evidence="1">proton-translocating NAD(P)(+) transhydrogenase</fullName>
        <ecNumber evidence="1">7.1.1.1</ecNumber>
    </recommendedName>
</protein>
<evidence type="ECO:0000256" key="3">
    <source>
        <dbReference type="ARBA" id="ARBA00022857"/>
    </source>
</evidence>
<dbReference type="GO" id="GO:0005886">
    <property type="term" value="C:plasma membrane"/>
    <property type="evidence" value="ECO:0007669"/>
    <property type="project" value="TreeGrafter"/>
</dbReference>
<keyword evidence="4" id="KW-1278">Translocase</keyword>
<evidence type="ECO:0000256" key="6">
    <source>
        <dbReference type="ARBA" id="ARBA00048202"/>
    </source>
</evidence>
<dbReference type="EMBL" id="UINC01010504">
    <property type="protein sequence ID" value="SVA46694.1"/>
    <property type="molecule type" value="Genomic_DNA"/>
</dbReference>
<name>A0A381W2J4_9ZZZZ</name>
<accession>A0A381W2J4</accession>
<evidence type="ECO:0000256" key="5">
    <source>
        <dbReference type="ARBA" id="ARBA00023027"/>
    </source>
</evidence>
<dbReference type="SMART" id="SM01003">
    <property type="entry name" value="AlaDh_PNT_N"/>
    <property type="match status" value="1"/>
</dbReference>
<dbReference type="PANTHER" id="PTHR10160:SF19">
    <property type="entry name" value="PROTON-TRANSLOCATING NAD(P)(+) TRANSHYDROGENASE"/>
    <property type="match status" value="1"/>
</dbReference>
<gene>
    <name evidence="9" type="ORF">METZ01_LOCUS99548</name>
</gene>
<dbReference type="InterPro" id="IPR007698">
    <property type="entry name" value="AlaDH/PNT_NAD(H)-bd"/>
</dbReference>